<dbReference type="Pfam" id="PF08327">
    <property type="entry name" value="AHSA1"/>
    <property type="match status" value="1"/>
</dbReference>
<evidence type="ECO:0000313" key="4">
    <source>
        <dbReference type="Proteomes" id="UP000305238"/>
    </source>
</evidence>
<evidence type="ECO:0000256" key="1">
    <source>
        <dbReference type="ARBA" id="ARBA00006817"/>
    </source>
</evidence>
<dbReference type="Gene3D" id="3.30.530.20">
    <property type="match status" value="1"/>
</dbReference>
<dbReference type="InterPro" id="IPR013538">
    <property type="entry name" value="ASHA1/2-like_C"/>
</dbReference>
<dbReference type="OrthoDB" id="9803476at2"/>
<evidence type="ECO:0000259" key="2">
    <source>
        <dbReference type="Pfam" id="PF08327"/>
    </source>
</evidence>
<accession>A0A5S4GS36</accession>
<dbReference type="InterPro" id="IPR023393">
    <property type="entry name" value="START-like_dom_sf"/>
</dbReference>
<evidence type="ECO:0000313" key="3">
    <source>
        <dbReference type="EMBL" id="TMR35723.1"/>
    </source>
</evidence>
<dbReference type="Proteomes" id="UP000305238">
    <property type="component" value="Unassembled WGS sequence"/>
</dbReference>
<comment type="similarity">
    <text evidence="1">Belongs to the AHA1 family.</text>
</comment>
<gene>
    <name evidence="3" type="ORF">ETD96_22445</name>
</gene>
<dbReference type="SUPFAM" id="SSF55961">
    <property type="entry name" value="Bet v1-like"/>
    <property type="match status" value="1"/>
</dbReference>
<dbReference type="AlphaFoldDB" id="A0A5S4GS36"/>
<reference evidence="3 4" key="1">
    <citation type="submission" date="2019-05" db="EMBL/GenBank/DDBJ databases">
        <title>Draft genome sequence of Actinomadura geliboluensis A8036.</title>
        <authorList>
            <person name="Saricaoglu S."/>
            <person name="Isik K."/>
        </authorList>
    </citation>
    <scope>NUCLEOTIDE SEQUENCE [LARGE SCALE GENOMIC DNA]</scope>
    <source>
        <strain evidence="3 4">A8036</strain>
    </source>
</reference>
<comment type="caution">
    <text evidence="3">The sequence shown here is derived from an EMBL/GenBank/DDBJ whole genome shotgun (WGS) entry which is preliminary data.</text>
</comment>
<proteinExistence type="inferred from homology"/>
<organism evidence="3 4">
    <name type="scientific">Actinomadura geliboluensis</name>
    <dbReference type="NCBI Taxonomy" id="882440"/>
    <lineage>
        <taxon>Bacteria</taxon>
        <taxon>Bacillati</taxon>
        <taxon>Actinomycetota</taxon>
        <taxon>Actinomycetes</taxon>
        <taxon>Streptosporangiales</taxon>
        <taxon>Thermomonosporaceae</taxon>
        <taxon>Actinomadura</taxon>
    </lineage>
</organism>
<name>A0A5S4GS36_9ACTN</name>
<dbReference type="EMBL" id="VCKZ01000170">
    <property type="protein sequence ID" value="TMR35723.1"/>
    <property type="molecule type" value="Genomic_DNA"/>
</dbReference>
<sequence>MLIRRPAAEVFRAFADPAVTTRFWFTKSSGKLVPGTTVRWEWEMYGASVDVRVKEAEEGERIVFDWGPEDAATTVTLRFVPWKDDTTYVQVTETGFSGDGDTAVARVADSTGGFTMTLCALKALLEHDIELAVVADHSPPGLEI</sequence>
<protein>
    <submittedName>
        <fullName evidence="3">Polyketide cyclase</fullName>
    </submittedName>
</protein>
<feature type="domain" description="Activator of Hsp90 ATPase homologue 1/2-like C-terminal" evidence="2">
    <location>
        <begin position="6"/>
        <end position="126"/>
    </location>
</feature>
<keyword evidence="4" id="KW-1185">Reference proteome</keyword>
<dbReference type="CDD" id="cd08901">
    <property type="entry name" value="SRPBCC_CalC_Aha1-like_8"/>
    <property type="match status" value="1"/>
</dbReference>